<feature type="domain" description="CobW C-terminal" evidence="6">
    <location>
        <begin position="216"/>
        <end position="307"/>
    </location>
</feature>
<dbReference type="GO" id="GO:0016787">
    <property type="term" value="F:hydrolase activity"/>
    <property type="evidence" value="ECO:0007669"/>
    <property type="project" value="UniProtKB-KW"/>
</dbReference>
<gene>
    <name evidence="7" type="ordered locus">Trad_0854</name>
</gene>
<sequence>MLKRRIPVSVIGGFLGAGKTTLVNHLLASGGARFGVIVNEFGTLGVDGALIETLEQGGVTELANGCLCCFGRDDLVDALIKLGLRDDPPEHILVELSGVADPVPVAQTILDPYVKALFELRALVGVADARNLEKTVQSSPEGALQLAYASVVVLNKCDAVGEAERTRARLIIAKLNPLAAVLEAEHGRVLPAALLGAELFAPAWRPEHATAHTPGLRSLVLTGEAALERGALNRFLETFILSQPDRILRTKGFVSLQGAKQRLLVQAVRDVLNLTLLPEPADGRSQLVVIGRELDAEALRAAFAETAAPPPKRRFLARRARTRA</sequence>
<dbReference type="GO" id="GO:0000166">
    <property type="term" value="F:nucleotide binding"/>
    <property type="evidence" value="ECO:0007669"/>
    <property type="project" value="UniProtKB-KW"/>
</dbReference>
<keyword evidence="2" id="KW-0378">Hydrolase</keyword>
<evidence type="ECO:0000256" key="3">
    <source>
        <dbReference type="ARBA" id="ARBA00023186"/>
    </source>
</evidence>
<dbReference type="Gene3D" id="3.40.50.300">
    <property type="entry name" value="P-loop containing nucleotide triphosphate hydrolases"/>
    <property type="match status" value="1"/>
</dbReference>
<dbReference type="STRING" id="649638.Trad_0854"/>
<keyword evidence="3" id="KW-0143">Chaperone</keyword>
<dbReference type="InterPro" id="IPR003495">
    <property type="entry name" value="CobW/HypB/UreG_nucleotide-bd"/>
</dbReference>
<keyword evidence="8" id="KW-1185">Reference proteome</keyword>
<dbReference type="eggNOG" id="COG0523">
    <property type="taxonomic scope" value="Bacteria"/>
</dbReference>
<dbReference type="KEGG" id="tra:Trad_0854"/>
<dbReference type="RefSeq" id="WP_013177360.1">
    <property type="nucleotide sequence ID" value="NC_014221.1"/>
</dbReference>
<dbReference type="CDD" id="cd03112">
    <property type="entry name" value="CobW-like"/>
    <property type="match status" value="1"/>
</dbReference>
<dbReference type="EMBL" id="CP002049">
    <property type="protein sequence ID" value="ADI13988.1"/>
    <property type="molecule type" value="Genomic_DNA"/>
</dbReference>
<dbReference type="HOGENOM" id="CLU_017452_1_0_0"/>
<evidence type="ECO:0000256" key="1">
    <source>
        <dbReference type="ARBA" id="ARBA00022741"/>
    </source>
</evidence>
<reference evidence="7 8" key="2">
    <citation type="journal article" date="2011" name="Stand. Genomic Sci.">
        <title>Complete genome sequence of Truepera radiovictrix type strain (RQ-24).</title>
        <authorList>
            <person name="Ivanova N."/>
            <person name="Rohde C."/>
            <person name="Munk C."/>
            <person name="Nolan M."/>
            <person name="Lucas S."/>
            <person name="Del Rio T.G."/>
            <person name="Tice H."/>
            <person name="Deshpande S."/>
            <person name="Cheng J.F."/>
            <person name="Tapia R."/>
            <person name="Han C."/>
            <person name="Goodwin L."/>
            <person name="Pitluck S."/>
            <person name="Liolios K."/>
            <person name="Mavromatis K."/>
            <person name="Mikhailova N."/>
            <person name="Pati A."/>
            <person name="Chen A."/>
            <person name="Palaniappan K."/>
            <person name="Land M."/>
            <person name="Hauser L."/>
            <person name="Chang Y.J."/>
            <person name="Jeffries C.D."/>
            <person name="Brambilla E."/>
            <person name="Rohde M."/>
            <person name="Goker M."/>
            <person name="Tindall B.J."/>
            <person name="Woyke T."/>
            <person name="Bristow J."/>
            <person name="Eisen J.A."/>
            <person name="Markowitz V."/>
            <person name="Hugenholtz P."/>
            <person name="Kyrpides N.C."/>
            <person name="Klenk H.P."/>
            <person name="Lapidus A."/>
        </authorList>
    </citation>
    <scope>NUCLEOTIDE SEQUENCE [LARGE SCALE GENOMIC DNA]</scope>
    <source>
        <strain evidence="8">DSM 17093 / CIP 108686 / LMG 22925 / RQ-24</strain>
    </source>
</reference>
<dbReference type="InterPro" id="IPR027417">
    <property type="entry name" value="P-loop_NTPase"/>
</dbReference>
<proteinExistence type="inferred from homology"/>
<evidence type="ECO:0000256" key="5">
    <source>
        <dbReference type="ARBA" id="ARBA00049117"/>
    </source>
</evidence>
<protein>
    <submittedName>
        <fullName evidence="7">Cobalamin synthesis protein P47K</fullName>
    </submittedName>
</protein>
<dbReference type="Proteomes" id="UP000000379">
    <property type="component" value="Chromosome"/>
</dbReference>
<dbReference type="PANTHER" id="PTHR13748">
    <property type="entry name" value="COBW-RELATED"/>
    <property type="match status" value="1"/>
</dbReference>
<evidence type="ECO:0000313" key="7">
    <source>
        <dbReference type="EMBL" id="ADI13988.1"/>
    </source>
</evidence>
<evidence type="ECO:0000256" key="2">
    <source>
        <dbReference type="ARBA" id="ARBA00022801"/>
    </source>
</evidence>
<dbReference type="Pfam" id="PF02492">
    <property type="entry name" value="cobW"/>
    <property type="match status" value="1"/>
</dbReference>
<dbReference type="InterPro" id="IPR036627">
    <property type="entry name" value="CobW-likC_sf"/>
</dbReference>
<reference evidence="8" key="1">
    <citation type="submission" date="2010-05" db="EMBL/GenBank/DDBJ databases">
        <title>The complete genome of Truepera radiovictris DSM 17093.</title>
        <authorList>
            <consortium name="US DOE Joint Genome Institute (JGI-PGF)"/>
            <person name="Lucas S."/>
            <person name="Copeland A."/>
            <person name="Lapidus A."/>
            <person name="Glavina del Rio T."/>
            <person name="Dalin E."/>
            <person name="Tice H."/>
            <person name="Bruce D."/>
            <person name="Goodwin L."/>
            <person name="Pitluck S."/>
            <person name="Kyrpides N."/>
            <person name="Mavromatis K."/>
            <person name="Ovchinnikova G."/>
            <person name="Munk A.C."/>
            <person name="Detter J.C."/>
            <person name="Han C."/>
            <person name="Tapia R."/>
            <person name="Land M."/>
            <person name="Hauser L."/>
            <person name="Markowitz V."/>
            <person name="Cheng J.-F."/>
            <person name="Hugenholtz P."/>
            <person name="Woyke T."/>
            <person name="Wu D."/>
            <person name="Tindall B."/>
            <person name="Pomrenke H.G."/>
            <person name="Brambilla E."/>
            <person name="Klenk H.-P."/>
            <person name="Eisen J.A."/>
        </authorList>
    </citation>
    <scope>NUCLEOTIDE SEQUENCE [LARGE SCALE GENOMIC DNA]</scope>
    <source>
        <strain evidence="8">DSM 17093 / CIP 108686 / LMG 22925 / RQ-24</strain>
    </source>
</reference>
<organism evidence="7 8">
    <name type="scientific">Truepera radiovictrix (strain DSM 17093 / CIP 108686 / LMG 22925 / RQ-24)</name>
    <dbReference type="NCBI Taxonomy" id="649638"/>
    <lineage>
        <taxon>Bacteria</taxon>
        <taxon>Thermotogati</taxon>
        <taxon>Deinococcota</taxon>
        <taxon>Deinococci</taxon>
        <taxon>Trueperales</taxon>
        <taxon>Trueperaceae</taxon>
        <taxon>Truepera</taxon>
    </lineage>
</organism>
<dbReference type="GO" id="GO:0005737">
    <property type="term" value="C:cytoplasm"/>
    <property type="evidence" value="ECO:0007669"/>
    <property type="project" value="TreeGrafter"/>
</dbReference>
<comment type="catalytic activity">
    <reaction evidence="5">
        <text>GTP + H2O = GDP + phosphate + H(+)</text>
        <dbReference type="Rhea" id="RHEA:19669"/>
        <dbReference type="ChEBI" id="CHEBI:15377"/>
        <dbReference type="ChEBI" id="CHEBI:15378"/>
        <dbReference type="ChEBI" id="CHEBI:37565"/>
        <dbReference type="ChEBI" id="CHEBI:43474"/>
        <dbReference type="ChEBI" id="CHEBI:58189"/>
    </reaction>
    <physiologicalReaction direction="left-to-right" evidence="5">
        <dbReference type="Rhea" id="RHEA:19670"/>
    </physiologicalReaction>
</comment>
<keyword evidence="1" id="KW-0547">Nucleotide-binding</keyword>
<dbReference type="InterPro" id="IPR051316">
    <property type="entry name" value="Zinc-reg_GTPase_activator"/>
</dbReference>
<dbReference type="AlphaFoldDB" id="D7CU90"/>
<comment type="similarity">
    <text evidence="4">Belongs to the SIMIBI class G3E GTPase family. ZNG1 subfamily.</text>
</comment>
<evidence type="ECO:0000256" key="4">
    <source>
        <dbReference type="ARBA" id="ARBA00034320"/>
    </source>
</evidence>
<dbReference type="Pfam" id="PF07683">
    <property type="entry name" value="CobW_C"/>
    <property type="match status" value="1"/>
</dbReference>
<dbReference type="SUPFAM" id="SSF52540">
    <property type="entry name" value="P-loop containing nucleoside triphosphate hydrolases"/>
    <property type="match status" value="1"/>
</dbReference>
<name>D7CU90_TRURR</name>
<dbReference type="InterPro" id="IPR011629">
    <property type="entry name" value="CobW-like_C"/>
</dbReference>
<evidence type="ECO:0000313" key="8">
    <source>
        <dbReference type="Proteomes" id="UP000000379"/>
    </source>
</evidence>
<dbReference type="PANTHER" id="PTHR13748:SF62">
    <property type="entry name" value="COBW DOMAIN-CONTAINING PROTEIN"/>
    <property type="match status" value="1"/>
</dbReference>
<dbReference type="Gene3D" id="3.30.1220.10">
    <property type="entry name" value="CobW-like, C-terminal domain"/>
    <property type="match status" value="1"/>
</dbReference>
<evidence type="ECO:0000259" key="6">
    <source>
        <dbReference type="SMART" id="SM00833"/>
    </source>
</evidence>
<dbReference type="SUPFAM" id="SSF90002">
    <property type="entry name" value="Hypothetical protein YjiA, C-terminal domain"/>
    <property type="match status" value="1"/>
</dbReference>
<dbReference type="SMART" id="SM00833">
    <property type="entry name" value="CobW_C"/>
    <property type="match status" value="1"/>
</dbReference>
<accession>D7CU90</accession>